<gene>
    <name evidence="1" type="ORF">CPUR_03764</name>
</gene>
<accession>M1VVQ2</accession>
<sequence length="115" mass="12605">MASKMTDEELSPISIEYEAVRPIPEINRAIILHGYTEYDSITGLAQGYAYQAAGPPLRNIPCDQALQRLTKEIFNPYNPIMFQTSSTPIRVALSLFSNNNLSQTAPGLSTVTLGS</sequence>
<name>M1VVQ2_CLAP2</name>
<dbReference type="VEuPathDB" id="FungiDB:CPUR_03764"/>
<proteinExistence type="predicted"/>
<keyword evidence="2" id="KW-1185">Reference proteome</keyword>
<dbReference type="AlphaFoldDB" id="M1VVQ2"/>
<dbReference type="EMBL" id="CAGA01000018">
    <property type="protein sequence ID" value="CCE29917.1"/>
    <property type="molecule type" value="Genomic_DNA"/>
</dbReference>
<evidence type="ECO:0000313" key="2">
    <source>
        <dbReference type="Proteomes" id="UP000016801"/>
    </source>
</evidence>
<dbReference type="Proteomes" id="UP000016801">
    <property type="component" value="Unassembled WGS sequence"/>
</dbReference>
<organism evidence="1 2">
    <name type="scientific">Claviceps purpurea (strain 20.1)</name>
    <name type="common">Ergot fungus</name>
    <name type="synonym">Sphacelia segetum</name>
    <dbReference type="NCBI Taxonomy" id="1111077"/>
    <lineage>
        <taxon>Eukaryota</taxon>
        <taxon>Fungi</taxon>
        <taxon>Dikarya</taxon>
        <taxon>Ascomycota</taxon>
        <taxon>Pezizomycotina</taxon>
        <taxon>Sordariomycetes</taxon>
        <taxon>Hypocreomycetidae</taxon>
        <taxon>Hypocreales</taxon>
        <taxon>Clavicipitaceae</taxon>
        <taxon>Claviceps</taxon>
    </lineage>
</organism>
<comment type="caution">
    <text evidence="1">The sequence shown here is derived from an EMBL/GenBank/DDBJ whole genome shotgun (WGS) entry which is preliminary data.</text>
</comment>
<dbReference type="HOGENOM" id="CLU_2108767_0_0_1"/>
<reference evidence="1 2" key="1">
    <citation type="journal article" date="2013" name="PLoS Genet.">
        <title>Plant-symbiotic fungi as chemical engineers: Multi-genome analysis of the Clavicipitaceae reveals dynamics of alkaloid loci.</title>
        <authorList>
            <person name="Schardl C.L."/>
            <person name="Young C.A."/>
            <person name="Hesse U."/>
            <person name="Amyotte S.G."/>
            <person name="Andreeva K."/>
            <person name="Calie P.J."/>
            <person name="Fleetwood D.J."/>
            <person name="Haws D.C."/>
            <person name="Moore N."/>
            <person name="Oeser B."/>
            <person name="Panaccione D.G."/>
            <person name="Schweri K.K."/>
            <person name="Voisey C.R."/>
            <person name="Farman M.L."/>
            <person name="Jaromczyk J.W."/>
            <person name="Roe B.A."/>
            <person name="O'Sullivan D.M."/>
            <person name="Scott B."/>
            <person name="Tudzynski P."/>
            <person name="An Z."/>
            <person name="Arnaoudova E.G."/>
            <person name="Bullock C.T."/>
            <person name="Charlton N.D."/>
            <person name="Chen L."/>
            <person name="Cox M."/>
            <person name="Dinkins R.D."/>
            <person name="Florea S."/>
            <person name="Glenn A.E."/>
            <person name="Gordon A."/>
            <person name="Gueldener U."/>
            <person name="Harris D.R."/>
            <person name="Hollin W."/>
            <person name="Jaromczyk J."/>
            <person name="Johnson R.D."/>
            <person name="Khan A.K."/>
            <person name="Leistner E."/>
            <person name="Leuchtmann A."/>
            <person name="Li C."/>
            <person name="Liu J."/>
            <person name="Liu J."/>
            <person name="Liu M."/>
            <person name="Mace W."/>
            <person name="Machado C."/>
            <person name="Nagabhyru P."/>
            <person name="Pan J."/>
            <person name="Schmid J."/>
            <person name="Sugawara K."/>
            <person name="Steiner U."/>
            <person name="Takach J.E."/>
            <person name="Tanaka E."/>
            <person name="Webb J.S."/>
            <person name="Wilson E.V."/>
            <person name="Wiseman J.L."/>
            <person name="Yoshida R."/>
            <person name="Zeng Z."/>
        </authorList>
    </citation>
    <scope>NUCLEOTIDE SEQUENCE [LARGE SCALE GENOMIC DNA]</scope>
    <source>
        <strain evidence="1 2">20.1</strain>
    </source>
</reference>
<evidence type="ECO:0000313" key="1">
    <source>
        <dbReference type="EMBL" id="CCE29917.1"/>
    </source>
</evidence>
<protein>
    <submittedName>
        <fullName evidence="1">Uncharacterized protein</fullName>
    </submittedName>
</protein>